<reference evidence="2 3" key="1">
    <citation type="journal article" date="2009" name="Int. J. Syst. Evol. Microbiol.">
        <title>Transfer of Teichococcus ludipueritiae and Muricoccus roseus to the genus Roseomonas, as Roseomonas ludipueritiae comb. nov. and Roseomonas rosea comb. nov., respectively, and emended description of the genus Roseomonas.</title>
        <authorList>
            <person name="Sanchez-Porro C."/>
            <person name="Gallego V."/>
            <person name="Busse H.J."/>
            <person name="Kampfer P."/>
            <person name="Ventosa A."/>
        </authorList>
    </citation>
    <scope>NUCLEOTIDE SEQUENCE [LARGE SCALE GENOMIC DNA]</scope>
    <source>
        <strain evidence="2 3">DSM 14915</strain>
    </source>
</reference>
<dbReference type="EMBL" id="JACTUZ010000293">
    <property type="protein sequence ID" value="MBC9180341.1"/>
    <property type="molecule type" value="Genomic_DNA"/>
</dbReference>
<comment type="caution">
    <text evidence="2">The sequence shown here is derived from an EMBL/GenBank/DDBJ whole genome shotgun (WGS) entry which is preliminary data.</text>
</comment>
<dbReference type="Proteomes" id="UP000603940">
    <property type="component" value="Unassembled WGS sequence"/>
</dbReference>
<evidence type="ECO:0000313" key="3">
    <source>
        <dbReference type="Proteomes" id="UP000603940"/>
    </source>
</evidence>
<dbReference type="RefSeq" id="WP_187781282.1">
    <property type="nucleotide sequence ID" value="NZ_JACTUZ010000293.1"/>
</dbReference>
<organism evidence="2 3">
    <name type="scientific">Pseudoroseomonas ludipueritiae</name>
    <dbReference type="NCBI Taxonomy" id="198093"/>
    <lineage>
        <taxon>Bacteria</taxon>
        <taxon>Pseudomonadati</taxon>
        <taxon>Pseudomonadota</taxon>
        <taxon>Alphaproteobacteria</taxon>
        <taxon>Acetobacterales</taxon>
        <taxon>Acetobacteraceae</taxon>
        <taxon>Pseudoroseomonas</taxon>
    </lineage>
</organism>
<keyword evidence="3" id="KW-1185">Reference proteome</keyword>
<sequence length="83" mass="8294">MSGTGKPEGGATPQGLGAQGPGNAHGTPSAHERDTEDKPFDPEGGRPASDTEAMARKVLDYANKGPRADGDPGPEAEGKKPGG</sequence>
<feature type="compositionally biased region" description="Basic and acidic residues" evidence="1">
    <location>
        <begin position="30"/>
        <end position="44"/>
    </location>
</feature>
<feature type="region of interest" description="Disordered" evidence="1">
    <location>
        <begin position="1"/>
        <end position="83"/>
    </location>
</feature>
<evidence type="ECO:0000313" key="2">
    <source>
        <dbReference type="EMBL" id="MBC9180341.1"/>
    </source>
</evidence>
<protein>
    <submittedName>
        <fullName evidence="2">Uncharacterized protein</fullName>
    </submittedName>
</protein>
<gene>
    <name evidence="2" type="ORF">IBL25_25680</name>
</gene>
<feature type="compositionally biased region" description="Basic and acidic residues" evidence="1">
    <location>
        <begin position="66"/>
        <end position="83"/>
    </location>
</feature>
<accession>A0ABR7REN4</accession>
<name>A0ABR7REN4_9PROT</name>
<proteinExistence type="predicted"/>
<evidence type="ECO:0000256" key="1">
    <source>
        <dbReference type="SAM" id="MobiDB-lite"/>
    </source>
</evidence>